<dbReference type="KEGG" id="tva:4743619"/>
<evidence type="ECO:0000313" key="2">
    <source>
        <dbReference type="EMBL" id="EAX85976.1"/>
    </source>
</evidence>
<organism evidence="2 3">
    <name type="scientific">Trichomonas vaginalis (strain ATCC PRA-98 / G3)</name>
    <dbReference type="NCBI Taxonomy" id="412133"/>
    <lineage>
        <taxon>Eukaryota</taxon>
        <taxon>Metamonada</taxon>
        <taxon>Parabasalia</taxon>
        <taxon>Trichomonadida</taxon>
        <taxon>Trichomonadidae</taxon>
        <taxon>Trichomonas</taxon>
    </lineage>
</organism>
<name>A2GA41_TRIV3</name>
<dbReference type="VEuPathDB" id="TrichDB:TVAG_334750"/>
<feature type="transmembrane region" description="Helical" evidence="1">
    <location>
        <begin position="187"/>
        <end position="207"/>
    </location>
</feature>
<reference evidence="2" key="1">
    <citation type="submission" date="2006-10" db="EMBL/GenBank/DDBJ databases">
        <authorList>
            <person name="Amadeo P."/>
            <person name="Zhao Q."/>
            <person name="Wortman J."/>
            <person name="Fraser-Liggett C."/>
            <person name="Carlton J."/>
        </authorList>
    </citation>
    <scope>NUCLEOTIDE SEQUENCE</scope>
    <source>
        <strain evidence="2">G3</strain>
    </source>
</reference>
<dbReference type="Proteomes" id="UP000001542">
    <property type="component" value="Unassembled WGS sequence"/>
</dbReference>
<keyword evidence="1" id="KW-0472">Membrane</keyword>
<accession>A2GA41</accession>
<dbReference type="AlphaFoldDB" id="A2GA41"/>
<dbReference type="VEuPathDB" id="TrichDB:TVAGG3_0722720"/>
<gene>
    <name evidence="2" type="ORF">TVAG_334750</name>
</gene>
<sequence>MCPDASPPNRKYSDVELDIESLRMIVNPTQDQIDESLDNDIGYSQFSSYNVITYYPGIFIRYFYRLLNHFYENRDDINPYDETHTNTENNINIEGNIKIIPAPNNILNDQNEYATVPDPEQIQKDQENNNIEIEELNNALVISNASSNAENYANDTNLPNPYSESNRPLRNLELSCFSNENMLASDIIFYAIVTLLPFLGILLYCFIKPKRPRVAFYILNYSMVCFILFGVALFVFLL</sequence>
<keyword evidence="1" id="KW-0812">Transmembrane</keyword>
<reference evidence="2" key="2">
    <citation type="journal article" date="2007" name="Science">
        <title>Draft genome sequence of the sexually transmitted pathogen Trichomonas vaginalis.</title>
        <authorList>
            <person name="Carlton J.M."/>
            <person name="Hirt R.P."/>
            <person name="Silva J.C."/>
            <person name="Delcher A.L."/>
            <person name="Schatz M."/>
            <person name="Zhao Q."/>
            <person name="Wortman J.R."/>
            <person name="Bidwell S.L."/>
            <person name="Alsmark U.C.M."/>
            <person name="Besteiro S."/>
            <person name="Sicheritz-Ponten T."/>
            <person name="Noel C.J."/>
            <person name="Dacks J.B."/>
            <person name="Foster P.G."/>
            <person name="Simillion C."/>
            <person name="Van de Peer Y."/>
            <person name="Miranda-Saavedra D."/>
            <person name="Barton G.J."/>
            <person name="Westrop G.D."/>
            <person name="Mueller S."/>
            <person name="Dessi D."/>
            <person name="Fiori P.L."/>
            <person name="Ren Q."/>
            <person name="Paulsen I."/>
            <person name="Zhang H."/>
            <person name="Bastida-Corcuera F.D."/>
            <person name="Simoes-Barbosa A."/>
            <person name="Brown M.T."/>
            <person name="Hayes R.D."/>
            <person name="Mukherjee M."/>
            <person name="Okumura C.Y."/>
            <person name="Schneider R."/>
            <person name="Smith A.J."/>
            <person name="Vanacova S."/>
            <person name="Villalvazo M."/>
            <person name="Haas B.J."/>
            <person name="Pertea M."/>
            <person name="Feldblyum T.V."/>
            <person name="Utterback T.R."/>
            <person name="Shu C.L."/>
            <person name="Osoegawa K."/>
            <person name="de Jong P.J."/>
            <person name="Hrdy I."/>
            <person name="Horvathova L."/>
            <person name="Zubacova Z."/>
            <person name="Dolezal P."/>
            <person name="Malik S.B."/>
            <person name="Logsdon J.M. Jr."/>
            <person name="Henze K."/>
            <person name="Gupta A."/>
            <person name="Wang C.C."/>
            <person name="Dunne R.L."/>
            <person name="Upcroft J.A."/>
            <person name="Upcroft P."/>
            <person name="White O."/>
            <person name="Salzberg S.L."/>
            <person name="Tang P."/>
            <person name="Chiu C.-H."/>
            <person name="Lee Y.-S."/>
            <person name="Embley T.M."/>
            <person name="Coombs G.H."/>
            <person name="Mottram J.C."/>
            <person name="Tachezy J."/>
            <person name="Fraser-Liggett C.M."/>
            <person name="Johnson P.J."/>
        </authorList>
    </citation>
    <scope>NUCLEOTIDE SEQUENCE [LARGE SCALE GENOMIC DNA]</scope>
    <source>
        <strain evidence="2">G3</strain>
    </source>
</reference>
<dbReference type="InParanoid" id="A2GA41"/>
<feature type="transmembrane region" description="Helical" evidence="1">
    <location>
        <begin position="214"/>
        <end position="237"/>
    </location>
</feature>
<dbReference type="EMBL" id="DS114773">
    <property type="protein sequence ID" value="EAX85976.1"/>
    <property type="molecule type" value="Genomic_DNA"/>
</dbReference>
<evidence type="ECO:0000313" key="3">
    <source>
        <dbReference type="Proteomes" id="UP000001542"/>
    </source>
</evidence>
<proteinExistence type="predicted"/>
<dbReference type="SMR" id="A2GA41"/>
<protein>
    <submittedName>
        <fullName evidence="2">Uncharacterized protein</fullName>
    </submittedName>
</protein>
<keyword evidence="1" id="KW-1133">Transmembrane helix</keyword>
<dbReference type="RefSeq" id="XP_001298906.1">
    <property type="nucleotide sequence ID" value="XM_001298905.1"/>
</dbReference>
<evidence type="ECO:0000256" key="1">
    <source>
        <dbReference type="SAM" id="Phobius"/>
    </source>
</evidence>
<keyword evidence="3" id="KW-1185">Reference proteome</keyword>